<dbReference type="InterPro" id="IPR015868">
    <property type="entry name" value="Glutaminase"/>
</dbReference>
<evidence type="ECO:0000256" key="1">
    <source>
        <dbReference type="ARBA" id="ARBA00011076"/>
    </source>
</evidence>
<dbReference type="PANTHER" id="PTHR12544:SF29">
    <property type="entry name" value="GLUTAMINASE"/>
    <property type="match status" value="1"/>
</dbReference>
<comment type="catalytic activity">
    <reaction evidence="5 6">
        <text>L-glutamine + H2O = L-glutamate + NH4(+)</text>
        <dbReference type="Rhea" id="RHEA:15889"/>
        <dbReference type="ChEBI" id="CHEBI:15377"/>
        <dbReference type="ChEBI" id="CHEBI:28938"/>
        <dbReference type="ChEBI" id="CHEBI:29985"/>
        <dbReference type="ChEBI" id="CHEBI:58359"/>
        <dbReference type="EC" id="3.5.1.2"/>
    </reaction>
</comment>
<dbReference type="EC" id="3.5.1.2" evidence="3 6"/>
<dbReference type="PANTHER" id="PTHR12544">
    <property type="entry name" value="GLUTAMINASE"/>
    <property type="match status" value="1"/>
</dbReference>
<evidence type="ECO:0000313" key="8">
    <source>
        <dbReference type="Proteomes" id="UP000288293"/>
    </source>
</evidence>
<dbReference type="AlphaFoldDB" id="A0A432W6B8"/>
<dbReference type="GO" id="GO:0006543">
    <property type="term" value="P:L-glutamine catabolic process"/>
    <property type="evidence" value="ECO:0007669"/>
    <property type="project" value="TreeGrafter"/>
</dbReference>
<dbReference type="FunFam" id="3.40.710.10:FF:000005">
    <property type="entry name" value="Glutaminase"/>
    <property type="match status" value="1"/>
</dbReference>
<feature type="binding site" evidence="6">
    <location>
        <position position="84"/>
    </location>
    <ligand>
        <name>substrate</name>
    </ligand>
</feature>
<gene>
    <name evidence="6 7" type="primary">glsA</name>
    <name evidence="7" type="ORF">CWE09_02290</name>
</gene>
<dbReference type="GO" id="GO:0004359">
    <property type="term" value="F:glutaminase activity"/>
    <property type="evidence" value="ECO:0007669"/>
    <property type="project" value="UniProtKB-UniRule"/>
</dbReference>
<name>A0A432W6B8_9GAMM</name>
<dbReference type="InterPro" id="IPR012338">
    <property type="entry name" value="Beta-lactam/transpept-like"/>
</dbReference>
<dbReference type="Proteomes" id="UP000288293">
    <property type="component" value="Unassembled WGS sequence"/>
</dbReference>
<proteinExistence type="inferred from homology"/>
<keyword evidence="6" id="KW-0007">Acetylation</keyword>
<feature type="binding site" evidence="6">
    <location>
        <position position="262"/>
    </location>
    <ligand>
        <name>substrate</name>
    </ligand>
</feature>
<evidence type="ECO:0000256" key="5">
    <source>
        <dbReference type="ARBA" id="ARBA00049534"/>
    </source>
</evidence>
<dbReference type="NCBIfam" id="TIGR03814">
    <property type="entry name" value="Gln_ase"/>
    <property type="match status" value="1"/>
</dbReference>
<comment type="caution">
    <text evidence="6">Lacks conserved residue(s) required for the propagation of feature annotation.</text>
</comment>
<reference evidence="7 8" key="1">
    <citation type="journal article" date="2011" name="Front. Microbiol.">
        <title>Genomic signatures of strain selection and enhancement in Bacillus atrophaeus var. globigii, a historical biowarfare simulant.</title>
        <authorList>
            <person name="Gibbons H.S."/>
            <person name="Broomall S.M."/>
            <person name="McNew L.A."/>
            <person name="Daligault H."/>
            <person name="Chapman C."/>
            <person name="Bruce D."/>
            <person name="Karavis M."/>
            <person name="Krepps M."/>
            <person name="McGregor P.A."/>
            <person name="Hong C."/>
            <person name="Park K.H."/>
            <person name="Akmal A."/>
            <person name="Feldman A."/>
            <person name="Lin J.S."/>
            <person name="Chang W.E."/>
            <person name="Higgs B.W."/>
            <person name="Demirev P."/>
            <person name="Lindquist J."/>
            <person name="Liem A."/>
            <person name="Fochler E."/>
            <person name="Read T.D."/>
            <person name="Tapia R."/>
            <person name="Johnson S."/>
            <person name="Bishop-Lilly K.A."/>
            <person name="Detter C."/>
            <person name="Han C."/>
            <person name="Sozhamannan S."/>
            <person name="Rosenzweig C.N."/>
            <person name="Skowronski E.W."/>
        </authorList>
    </citation>
    <scope>NUCLEOTIDE SEQUENCE [LARGE SCALE GENOMIC DNA]</scope>
    <source>
        <strain evidence="7 8">MLST1</strain>
    </source>
</reference>
<comment type="caution">
    <text evidence="7">The sequence shown here is derived from an EMBL/GenBank/DDBJ whole genome shotgun (WGS) entry which is preliminary data.</text>
</comment>
<protein>
    <recommendedName>
        <fullName evidence="3 6">Glutaminase</fullName>
        <ecNumber evidence="3 6">3.5.1.2</ecNumber>
    </recommendedName>
</protein>
<evidence type="ECO:0000256" key="2">
    <source>
        <dbReference type="ARBA" id="ARBA00011881"/>
    </source>
</evidence>
<keyword evidence="4 6" id="KW-0378">Hydrolase</keyword>
<dbReference type="HAMAP" id="MF_00313">
    <property type="entry name" value="Glutaminase"/>
    <property type="match status" value="1"/>
</dbReference>
<dbReference type="EMBL" id="PIPL01000001">
    <property type="protein sequence ID" value="RUO25582.1"/>
    <property type="molecule type" value="Genomic_DNA"/>
</dbReference>
<comment type="subunit">
    <text evidence="2 6">Homotetramer.</text>
</comment>
<dbReference type="SUPFAM" id="SSF56601">
    <property type="entry name" value="beta-lactamase/transpeptidase-like"/>
    <property type="match status" value="1"/>
</dbReference>
<feature type="binding site" evidence="6">
    <location>
        <position position="136"/>
    </location>
    <ligand>
        <name>substrate</name>
    </ligand>
</feature>
<evidence type="ECO:0000256" key="4">
    <source>
        <dbReference type="ARBA" id="ARBA00022801"/>
    </source>
</evidence>
<accession>A0A432W6B8</accession>
<evidence type="ECO:0000256" key="6">
    <source>
        <dbReference type="HAMAP-Rule" id="MF_00313"/>
    </source>
</evidence>
<sequence>MQPLDMRLGFGLTELTMDSIEDDISEYFEQVVKEEKELDHDGEVSSWMREVGKDDKSMFGICAVSTRGKVKEGANTTEKFPLESVSKALSFALALEDVGADKVFEHVGKEPRGDSFNSVAAVENEQPGIPSNPMINAGAIVCTSLIKGRNGEERYTRLRDFIRKLAGNDQLDYNHEMFAAEEKDLNRALFYFMRSHDIVSGSEEDSLLPYMKQTSIEMNCVDLARIAAVLANAGKAPGSDEQLISPENLRIVLTLMFTTGIYEASGAYAVDVGIPSKSGISGAILAVVPGRMGLSTIGPALDESGNSIAGVRMLGKLAQRWHLGSFA</sequence>
<dbReference type="Gene3D" id="3.40.710.10">
    <property type="entry name" value="DD-peptidase/beta-lactamase superfamily"/>
    <property type="match status" value="1"/>
</dbReference>
<organism evidence="7 8">
    <name type="scientific">Aliidiomarina minuta</name>
    <dbReference type="NCBI Taxonomy" id="880057"/>
    <lineage>
        <taxon>Bacteria</taxon>
        <taxon>Pseudomonadati</taxon>
        <taxon>Pseudomonadota</taxon>
        <taxon>Gammaproteobacteria</taxon>
        <taxon>Alteromonadales</taxon>
        <taxon>Idiomarinaceae</taxon>
        <taxon>Aliidiomarina</taxon>
    </lineage>
</organism>
<feature type="binding site" evidence="6">
    <location>
        <position position="181"/>
    </location>
    <ligand>
        <name>substrate</name>
    </ligand>
</feature>
<feature type="binding site" evidence="6">
    <location>
        <position position="186"/>
    </location>
    <ligand>
        <name>substrate</name>
    </ligand>
</feature>
<dbReference type="GO" id="GO:0006537">
    <property type="term" value="P:glutamate biosynthetic process"/>
    <property type="evidence" value="ECO:0007669"/>
    <property type="project" value="TreeGrafter"/>
</dbReference>
<comment type="similarity">
    <text evidence="1 6">Belongs to the glutaminase family.</text>
</comment>
<evidence type="ECO:0000313" key="7">
    <source>
        <dbReference type="EMBL" id="RUO25582.1"/>
    </source>
</evidence>
<keyword evidence="8" id="KW-1185">Reference proteome</keyword>
<dbReference type="Pfam" id="PF04960">
    <property type="entry name" value="Glutaminase"/>
    <property type="match status" value="1"/>
</dbReference>
<feature type="binding site" evidence="6">
    <location>
        <position position="210"/>
    </location>
    <ligand>
        <name>substrate</name>
    </ligand>
</feature>
<evidence type="ECO:0000256" key="3">
    <source>
        <dbReference type="ARBA" id="ARBA00012918"/>
    </source>
</evidence>